<dbReference type="STRING" id="930990.A0A067M8R1"/>
<dbReference type="InParanoid" id="A0A067M8R1"/>
<dbReference type="InterPro" id="IPR006671">
    <property type="entry name" value="Cyclin_N"/>
</dbReference>
<dbReference type="PANTHER" id="PTHR15615:SF108">
    <property type="entry name" value="PROTEIN CNPPD1"/>
    <property type="match status" value="1"/>
</dbReference>
<evidence type="ECO:0000259" key="1">
    <source>
        <dbReference type="Pfam" id="PF00134"/>
    </source>
</evidence>
<name>A0A067M8R1_BOTB1</name>
<gene>
    <name evidence="2" type="ORF">BOTBODRAFT_38408</name>
</gene>
<dbReference type="CDD" id="cd20557">
    <property type="entry name" value="CYCLIN_ScPCL1-like"/>
    <property type="match status" value="1"/>
</dbReference>
<dbReference type="OrthoDB" id="244495at2759"/>
<feature type="non-terminal residue" evidence="2">
    <location>
        <position position="188"/>
    </location>
</feature>
<evidence type="ECO:0000313" key="2">
    <source>
        <dbReference type="EMBL" id="KDQ07966.1"/>
    </source>
</evidence>
<protein>
    <recommendedName>
        <fullName evidence="1">Cyclin N-terminal domain-containing protein</fullName>
    </recommendedName>
</protein>
<accession>A0A067M8R1</accession>
<keyword evidence="3" id="KW-1185">Reference proteome</keyword>
<dbReference type="SUPFAM" id="SSF47954">
    <property type="entry name" value="Cyclin-like"/>
    <property type="match status" value="1"/>
</dbReference>
<dbReference type="GO" id="GO:0005634">
    <property type="term" value="C:nucleus"/>
    <property type="evidence" value="ECO:0007669"/>
    <property type="project" value="TreeGrafter"/>
</dbReference>
<feature type="domain" description="Cyclin N-terminal" evidence="1">
    <location>
        <begin position="65"/>
        <end position="159"/>
    </location>
</feature>
<proteinExistence type="predicted"/>
<dbReference type="GO" id="GO:0016538">
    <property type="term" value="F:cyclin-dependent protein serine/threonine kinase regulator activity"/>
    <property type="evidence" value="ECO:0007669"/>
    <property type="project" value="TreeGrafter"/>
</dbReference>
<dbReference type="InterPro" id="IPR036915">
    <property type="entry name" value="Cyclin-like_sf"/>
</dbReference>
<dbReference type="GO" id="GO:0000307">
    <property type="term" value="C:cyclin-dependent protein kinase holoenzyme complex"/>
    <property type="evidence" value="ECO:0007669"/>
    <property type="project" value="TreeGrafter"/>
</dbReference>
<dbReference type="Proteomes" id="UP000027195">
    <property type="component" value="Unassembled WGS sequence"/>
</dbReference>
<dbReference type="Gene3D" id="1.10.472.10">
    <property type="entry name" value="Cyclin-like"/>
    <property type="match status" value="1"/>
</dbReference>
<organism evidence="2 3">
    <name type="scientific">Botryobasidium botryosum (strain FD-172 SS1)</name>
    <dbReference type="NCBI Taxonomy" id="930990"/>
    <lineage>
        <taxon>Eukaryota</taxon>
        <taxon>Fungi</taxon>
        <taxon>Dikarya</taxon>
        <taxon>Basidiomycota</taxon>
        <taxon>Agaricomycotina</taxon>
        <taxon>Agaricomycetes</taxon>
        <taxon>Cantharellales</taxon>
        <taxon>Botryobasidiaceae</taxon>
        <taxon>Botryobasidium</taxon>
    </lineage>
</organism>
<evidence type="ECO:0000313" key="3">
    <source>
        <dbReference type="Proteomes" id="UP000027195"/>
    </source>
</evidence>
<dbReference type="AlphaFoldDB" id="A0A067M8R1"/>
<dbReference type="InterPro" id="IPR013922">
    <property type="entry name" value="Cyclin_PHO80-like"/>
</dbReference>
<dbReference type="PANTHER" id="PTHR15615">
    <property type="match status" value="1"/>
</dbReference>
<sequence>MKQPSVNLPPTITNPVPPSFVHGQMHDCIATPSLSLTIPTASYGPCTAPLRSPRCCTYTLSPSPTLAQFIAHLLHRTRLHSSVTFATLFLLNCLKRCFPAARGSSGHRLFISAFMIASKIICDDTYSNKSWCVVVQGMFSLREINQMERETCAYLEWVLTVPKEELEVFEAERSPKTMLPSSAPLPYR</sequence>
<reference evidence="3" key="1">
    <citation type="journal article" date="2014" name="Proc. Natl. Acad. Sci. U.S.A.">
        <title>Extensive sampling of basidiomycete genomes demonstrates inadequacy of the white-rot/brown-rot paradigm for wood decay fungi.</title>
        <authorList>
            <person name="Riley R."/>
            <person name="Salamov A.A."/>
            <person name="Brown D.W."/>
            <person name="Nagy L.G."/>
            <person name="Floudas D."/>
            <person name="Held B.W."/>
            <person name="Levasseur A."/>
            <person name="Lombard V."/>
            <person name="Morin E."/>
            <person name="Otillar R."/>
            <person name="Lindquist E.A."/>
            <person name="Sun H."/>
            <person name="LaButti K.M."/>
            <person name="Schmutz J."/>
            <person name="Jabbour D."/>
            <person name="Luo H."/>
            <person name="Baker S.E."/>
            <person name="Pisabarro A.G."/>
            <person name="Walton J.D."/>
            <person name="Blanchette R.A."/>
            <person name="Henrissat B."/>
            <person name="Martin F."/>
            <person name="Cullen D."/>
            <person name="Hibbett D.S."/>
            <person name="Grigoriev I.V."/>
        </authorList>
    </citation>
    <scope>NUCLEOTIDE SEQUENCE [LARGE SCALE GENOMIC DNA]</scope>
    <source>
        <strain evidence="3">FD-172 SS1</strain>
    </source>
</reference>
<dbReference type="EMBL" id="KL198098">
    <property type="protein sequence ID" value="KDQ07966.1"/>
    <property type="molecule type" value="Genomic_DNA"/>
</dbReference>
<dbReference type="HOGENOM" id="CLU_1444215_0_0_1"/>
<dbReference type="Pfam" id="PF00134">
    <property type="entry name" value="Cyclin_N"/>
    <property type="match status" value="1"/>
</dbReference>
<dbReference type="GO" id="GO:0019901">
    <property type="term" value="F:protein kinase binding"/>
    <property type="evidence" value="ECO:0007669"/>
    <property type="project" value="InterPro"/>
</dbReference>